<evidence type="ECO:0000313" key="4">
    <source>
        <dbReference type="Proteomes" id="UP000829685"/>
    </source>
</evidence>
<dbReference type="EMBL" id="JAFIMR010000003">
    <property type="protein sequence ID" value="KAI1880406.1"/>
    <property type="molecule type" value="Genomic_DNA"/>
</dbReference>
<feature type="compositionally biased region" description="Basic and acidic residues" evidence="1">
    <location>
        <begin position="50"/>
        <end position="65"/>
    </location>
</feature>
<comment type="caution">
    <text evidence="3">The sequence shown here is derived from an EMBL/GenBank/DDBJ whole genome shotgun (WGS) entry which is preliminary data.</text>
</comment>
<organism evidence="3 4">
    <name type="scientific">Neoarthrinium moseri</name>
    <dbReference type="NCBI Taxonomy" id="1658444"/>
    <lineage>
        <taxon>Eukaryota</taxon>
        <taxon>Fungi</taxon>
        <taxon>Dikarya</taxon>
        <taxon>Ascomycota</taxon>
        <taxon>Pezizomycotina</taxon>
        <taxon>Sordariomycetes</taxon>
        <taxon>Xylariomycetidae</taxon>
        <taxon>Amphisphaeriales</taxon>
        <taxon>Apiosporaceae</taxon>
        <taxon>Neoarthrinium</taxon>
    </lineage>
</organism>
<name>A0A9P9WWP9_9PEZI</name>
<evidence type="ECO:0000313" key="3">
    <source>
        <dbReference type="EMBL" id="KAI1880406.1"/>
    </source>
</evidence>
<gene>
    <name evidence="3" type="ORF">JX265_002027</name>
</gene>
<feature type="chain" id="PRO_5040280603" evidence="2">
    <location>
        <begin position="23"/>
        <end position="534"/>
    </location>
</feature>
<feature type="signal peptide" evidence="2">
    <location>
        <begin position="1"/>
        <end position="22"/>
    </location>
</feature>
<feature type="region of interest" description="Disordered" evidence="1">
    <location>
        <begin position="324"/>
        <end position="347"/>
    </location>
</feature>
<sequence>MRVVNALLTLLASAALTTLSHGALVDSESPNVIAAAAKGGKGGGRGGGNRGDKPKPKPTTKDLRPSTKNSPTTKASTTSKAKDTSKVTSITVTTSKPTITTSTKLNSGTTSKTDSKTASGTTSKTDSGTASRTDSKTESKANSKTISETDSRTISKTGSQIATTTDSKANPHTISTTDPLKSESLTASRTEPVTGSSTGSQTASKIQSITDSATSSLVTSKAGSATDSAPGLETASKTESDNDLATSSQIISETGSIVNSATSSQTGSETGSITGSATSSQRTSETVSVTNSASDPETTSETDWSAITSLAGDILTFSTQSATSSVNDATSTDSGVPPTQTSSDELDDQIKQFCGPLKTAKRGWRSSRRDGIPVVPDETGGGVTGVRLYTENLVACTGILIFGEHSKGVYSEILTHTVTIESSWKLKGLPDTKAYWDRATFKEGTVKAVMNIPDLEGGESTWPDETEFTQAHVDRMKSVLETIKKDIADLTGQDPIEVTHNMKAARIKEPDAGTLSIEADGTTVLAEGQQVELP</sequence>
<feature type="compositionally biased region" description="Polar residues" evidence="1">
    <location>
        <begin position="154"/>
        <end position="227"/>
    </location>
</feature>
<feature type="compositionally biased region" description="Basic and acidic residues" evidence="1">
    <location>
        <begin position="133"/>
        <end position="153"/>
    </location>
</feature>
<feature type="compositionally biased region" description="Gly residues" evidence="1">
    <location>
        <begin position="39"/>
        <end position="49"/>
    </location>
</feature>
<feature type="compositionally biased region" description="Polar residues" evidence="1">
    <location>
        <begin position="324"/>
        <end position="343"/>
    </location>
</feature>
<proteinExistence type="predicted"/>
<keyword evidence="4" id="KW-1185">Reference proteome</keyword>
<feature type="compositionally biased region" description="Low complexity" evidence="1">
    <location>
        <begin position="86"/>
        <end position="103"/>
    </location>
</feature>
<evidence type="ECO:0000256" key="2">
    <source>
        <dbReference type="SAM" id="SignalP"/>
    </source>
</evidence>
<keyword evidence="2" id="KW-0732">Signal</keyword>
<dbReference type="Proteomes" id="UP000829685">
    <property type="component" value="Unassembled WGS sequence"/>
</dbReference>
<accession>A0A9P9WWP9</accession>
<feature type="region of interest" description="Disordered" evidence="1">
    <location>
        <begin position="35"/>
        <end position="302"/>
    </location>
</feature>
<reference evidence="3" key="1">
    <citation type="submission" date="2021-03" db="EMBL/GenBank/DDBJ databases">
        <title>Revisited historic fungal species revealed as producer of novel bioactive compounds through whole genome sequencing and comparative genomics.</title>
        <authorList>
            <person name="Vignolle G.A."/>
            <person name="Hochenegger N."/>
            <person name="Mach R.L."/>
            <person name="Mach-Aigner A.R."/>
            <person name="Javad Rahimi M."/>
            <person name="Salim K.A."/>
            <person name="Chan C.M."/>
            <person name="Lim L.B.L."/>
            <person name="Cai F."/>
            <person name="Druzhinina I.S."/>
            <person name="U'Ren J.M."/>
            <person name="Derntl C."/>
        </authorList>
    </citation>
    <scope>NUCLEOTIDE SEQUENCE</scope>
    <source>
        <strain evidence="3">TUCIM 5799</strain>
    </source>
</reference>
<feature type="compositionally biased region" description="Polar residues" evidence="1">
    <location>
        <begin position="104"/>
        <end position="132"/>
    </location>
</feature>
<evidence type="ECO:0000256" key="1">
    <source>
        <dbReference type="SAM" id="MobiDB-lite"/>
    </source>
</evidence>
<dbReference type="AlphaFoldDB" id="A0A9P9WWP9"/>
<protein>
    <submittedName>
        <fullName evidence="3">Uncharacterized protein</fullName>
    </submittedName>
</protein>
<feature type="compositionally biased region" description="Polar residues" evidence="1">
    <location>
        <begin position="243"/>
        <end position="302"/>
    </location>
</feature>
<feature type="compositionally biased region" description="Low complexity" evidence="1">
    <location>
        <begin position="66"/>
        <end position="79"/>
    </location>
</feature>